<dbReference type="PANTHER" id="PTHR11359">
    <property type="entry name" value="AMP DEAMINASE"/>
    <property type="match status" value="1"/>
</dbReference>
<evidence type="ECO:0000313" key="3">
    <source>
        <dbReference type="Proteomes" id="UP000245207"/>
    </source>
</evidence>
<dbReference type="InterPro" id="IPR032466">
    <property type="entry name" value="Metal_Hydrolase"/>
</dbReference>
<dbReference type="Gene3D" id="3.20.20.140">
    <property type="entry name" value="Metal-dependent hydrolases"/>
    <property type="match status" value="1"/>
</dbReference>
<comment type="caution">
    <text evidence="2">The sequence shown here is derived from an EMBL/GenBank/DDBJ whole genome shotgun (WGS) entry which is preliminary data.</text>
</comment>
<keyword evidence="3" id="KW-1185">Reference proteome</keyword>
<dbReference type="AlphaFoldDB" id="A0A2U1P5W0"/>
<evidence type="ECO:0000256" key="1">
    <source>
        <dbReference type="ARBA" id="ARBA00006676"/>
    </source>
</evidence>
<gene>
    <name evidence="2" type="ORF">CTI12_AA190680</name>
</gene>
<dbReference type="GO" id="GO:0003876">
    <property type="term" value="F:AMP deaminase activity"/>
    <property type="evidence" value="ECO:0007669"/>
    <property type="project" value="InterPro"/>
</dbReference>
<evidence type="ECO:0000313" key="2">
    <source>
        <dbReference type="EMBL" id="PWA81161.1"/>
    </source>
</evidence>
<dbReference type="SUPFAM" id="SSF51556">
    <property type="entry name" value="Metallo-dependent hydrolases"/>
    <property type="match status" value="1"/>
</dbReference>
<organism evidence="2 3">
    <name type="scientific">Artemisia annua</name>
    <name type="common">Sweet wormwood</name>
    <dbReference type="NCBI Taxonomy" id="35608"/>
    <lineage>
        <taxon>Eukaryota</taxon>
        <taxon>Viridiplantae</taxon>
        <taxon>Streptophyta</taxon>
        <taxon>Embryophyta</taxon>
        <taxon>Tracheophyta</taxon>
        <taxon>Spermatophyta</taxon>
        <taxon>Magnoliopsida</taxon>
        <taxon>eudicotyledons</taxon>
        <taxon>Gunneridae</taxon>
        <taxon>Pentapetalae</taxon>
        <taxon>asterids</taxon>
        <taxon>campanulids</taxon>
        <taxon>Asterales</taxon>
        <taxon>Asteraceae</taxon>
        <taxon>Asteroideae</taxon>
        <taxon>Anthemideae</taxon>
        <taxon>Artemisiinae</taxon>
        <taxon>Artemisia</taxon>
    </lineage>
</organism>
<dbReference type="GO" id="GO:0005829">
    <property type="term" value="C:cytosol"/>
    <property type="evidence" value="ECO:0007669"/>
    <property type="project" value="TreeGrafter"/>
</dbReference>
<dbReference type="InterPro" id="IPR006329">
    <property type="entry name" value="AMPD"/>
</dbReference>
<dbReference type="STRING" id="35608.A0A2U1P5W0"/>
<dbReference type="PANTHER" id="PTHR11359:SF0">
    <property type="entry name" value="AMP DEAMINASE"/>
    <property type="match status" value="1"/>
</dbReference>
<sequence length="113" mass="13359">MDNSSETGEQRPIPANTTRFSVDTNCDHLVHSWESKDSHWIGPEYYKRGPDGNDIHKTNVPHIQLEFRDIIWREEMQQIYLGNVSLPEYIETWFFYCDMVLWSYSFYLCGSSG</sequence>
<reference evidence="2 3" key="1">
    <citation type="journal article" date="2018" name="Mol. Plant">
        <title>The genome of Artemisia annua provides insight into the evolution of Asteraceae family and artemisinin biosynthesis.</title>
        <authorList>
            <person name="Shen Q."/>
            <person name="Zhang L."/>
            <person name="Liao Z."/>
            <person name="Wang S."/>
            <person name="Yan T."/>
            <person name="Shi P."/>
            <person name="Liu M."/>
            <person name="Fu X."/>
            <person name="Pan Q."/>
            <person name="Wang Y."/>
            <person name="Lv Z."/>
            <person name="Lu X."/>
            <person name="Zhang F."/>
            <person name="Jiang W."/>
            <person name="Ma Y."/>
            <person name="Chen M."/>
            <person name="Hao X."/>
            <person name="Li L."/>
            <person name="Tang Y."/>
            <person name="Lv G."/>
            <person name="Zhou Y."/>
            <person name="Sun X."/>
            <person name="Brodelius P.E."/>
            <person name="Rose J.K.C."/>
            <person name="Tang K."/>
        </authorList>
    </citation>
    <scope>NUCLEOTIDE SEQUENCE [LARGE SCALE GENOMIC DNA]</scope>
    <source>
        <strain evidence="3">cv. Huhao1</strain>
        <tissue evidence="2">Leaf</tissue>
    </source>
</reference>
<dbReference type="GO" id="GO:0032264">
    <property type="term" value="P:IMP salvage"/>
    <property type="evidence" value="ECO:0007669"/>
    <property type="project" value="InterPro"/>
</dbReference>
<accession>A0A2U1P5W0</accession>
<dbReference type="EMBL" id="PKPP01001624">
    <property type="protein sequence ID" value="PWA81161.1"/>
    <property type="molecule type" value="Genomic_DNA"/>
</dbReference>
<name>A0A2U1P5W0_ARTAN</name>
<comment type="similarity">
    <text evidence="1">Belongs to the metallo-dependent hydrolases superfamily. Adenosine and AMP deaminases family.</text>
</comment>
<dbReference type="OrthoDB" id="1639028at2759"/>
<dbReference type="Proteomes" id="UP000245207">
    <property type="component" value="Unassembled WGS sequence"/>
</dbReference>
<proteinExistence type="inferred from homology"/>
<protein>
    <submittedName>
        <fullName evidence="2">AMP deaminase, putative / myoadenylate deaminase</fullName>
    </submittedName>
</protein>
<dbReference type="GO" id="GO:0046033">
    <property type="term" value="P:AMP metabolic process"/>
    <property type="evidence" value="ECO:0007669"/>
    <property type="project" value="TreeGrafter"/>
</dbReference>
<dbReference type="Pfam" id="PF19326">
    <property type="entry name" value="AMP_deaminase"/>
    <property type="match status" value="1"/>
</dbReference>